<name>A0A0F9FRV0_9ZZZZ</name>
<sequence length="42" mass="4952">MNEYIILNSPGYQDKTFSGDDDDFIIRSKASKRSKQVRKDQR</sequence>
<gene>
    <name evidence="1" type="ORF">LCGC14_2272370</name>
</gene>
<organism evidence="1">
    <name type="scientific">marine sediment metagenome</name>
    <dbReference type="NCBI Taxonomy" id="412755"/>
    <lineage>
        <taxon>unclassified sequences</taxon>
        <taxon>metagenomes</taxon>
        <taxon>ecological metagenomes</taxon>
    </lineage>
</organism>
<feature type="non-terminal residue" evidence="1">
    <location>
        <position position="42"/>
    </location>
</feature>
<accession>A0A0F9FRV0</accession>
<dbReference type="AlphaFoldDB" id="A0A0F9FRV0"/>
<protein>
    <submittedName>
        <fullName evidence="1">Uncharacterized protein</fullName>
    </submittedName>
</protein>
<evidence type="ECO:0000313" key="1">
    <source>
        <dbReference type="EMBL" id="KKL53747.1"/>
    </source>
</evidence>
<comment type="caution">
    <text evidence="1">The sequence shown here is derived from an EMBL/GenBank/DDBJ whole genome shotgun (WGS) entry which is preliminary data.</text>
</comment>
<reference evidence="1" key="1">
    <citation type="journal article" date="2015" name="Nature">
        <title>Complex archaea that bridge the gap between prokaryotes and eukaryotes.</title>
        <authorList>
            <person name="Spang A."/>
            <person name="Saw J.H."/>
            <person name="Jorgensen S.L."/>
            <person name="Zaremba-Niedzwiedzka K."/>
            <person name="Martijn J."/>
            <person name="Lind A.E."/>
            <person name="van Eijk R."/>
            <person name="Schleper C."/>
            <person name="Guy L."/>
            <person name="Ettema T.J."/>
        </authorList>
    </citation>
    <scope>NUCLEOTIDE SEQUENCE</scope>
</reference>
<dbReference type="EMBL" id="LAZR01031443">
    <property type="protein sequence ID" value="KKL53747.1"/>
    <property type="molecule type" value="Genomic_DNA"/>
</dbReference>
<proteinExistence type="predicted"/>